<proteinExistence type="predicted"/>
<comment type="caution">
    <text evidence="3">The sequence shown here is derived from an EMBL/GenBank/DDBJ whole genome shotgun (WGS) entry which is preliminary data.</text>
</comment>
<feature type="chain" id="PRO_5043541684" evidence="2">
    <location>
        <begin position="19"/>
        <end position="412"/>
    </location>
</feature>
<evidence type="ECO:0000313" key="3">
    <source>
        <dbReference type="EMBL" id="KAK7054658.1"/>
    </source>
</evidence>
<feature type="compositionally biased region" description="Low complexity" evidence="1">
    <location>
        <begin position="388"/>
        <end position="397"/>
    </location>
</feature>
<evidence type="ECO:0000256" key="2">
    <source>
        <dbReference type="SAM" id="SignalP"/>
    </source>
</evidence>
<organism evidence="3 4">
    <name type="scientific">Paramarasmius palmivorus</name>
    <dbReference type="NCBI Taxonomy" id="297713"/>
    <lineage>
        <taxon>Eukaryota</taxon>
        <taxon>Fungi</taxon>
        <taxon>Dikarya</taxon>
        <taxon>Basidiomycota</taxon>
        <taxon>Agaricomycotina</taxon>
        <taxon>Agaricomycetes</taxon>
        <taxon>Agaricomycetidae</taxon>
        <taxon>Agaricales</taxon>
        <taxon>Marasmiineae</taxon>
        <taxon>Marasmiaceae</taxon>
        <taxon>Paramarasmius</taxon>
    </lineage>
</organism>
<feature type="region of interest" description="Disordered" evidence="1">
    <location>
        <begin position="388"/>
        <end position="412"/>
    </location>
</feature>
<dbReference type="AlphaFoldDB" id="A0AAW0DPV2"/>
<dbReference type="EMBL" id="JAYKXP010000008">
    <property type="protein sequence ID" value="KAK7054658.1"/>
    <property type="molecule type" value="Genomic_DNA"/>
</dbReference>
<keyword evidence="2" id="KW-0732">Signal</keyword>
<accession>A0AAW0DPV2</accession>
<evidence type="ECO:0000313" key="4">
    <source>
        <dbReference type="Proteomes" id="UP001383192"/>
    </source>
</evidence>
<reference evidence="3 4" key="1">
    <citation type="submission" date="2024-01" db="EMBL/GenBank/DDBJ databases">
        <title>A draft genome for a cacao thread blight-causing isolate of Paramarasmius palmivorus.</title>
        <authorList>
            <person name="Baruah I.K."/>
            <person name="Bukari Y."/>
            <person name="Amoako-Attah I."/>
            <person name="Meinhardt L.W."/>
            <person name="Bailey B.A."/>
            <person name="Cohen S.P."/>
        </authorList>
    </citation>
    <scope>NUCLEOTIDE SEQUENCE [LARGE SCALE GENOMIC DNA]</scope>
    <source>
        <strain evidence="3 4">GH-12</strain>
    </source>
</reference>
<protein>
    <submittedName>
        <fullName evidence="3">Uncharacterized protein</fullName>
    </submittedName>
</protein>
<keyword evidence="4" id="KW-1185">Reference proteome</keyword>
<gene>
    <name evidence="3" type="ORF">VNI00_003121</name>
</gene>
<feature type="signal peptide" evidence="2">
    <location>
        <begin position="1"/>
        <end position="18"/>
    </location>
</feature>
<sequence>MKASLALSLLTFGLATNARRFIHRSEPIPPPACIATQKSSTVDSSFIPPVVTTPASVSSSATASTSVAPIVSTNSSSILSSSVLLNDTAIPTATFVGNSSTLLVPPAAPTGGYSEAINTTLTKRIAQPDLPSLALLWQDLCLASGGDIFTFDSPCVSLAGFRGIDALLANADPCDQQDVADDMITFAKSVGVTNTKDLVAFAVAYRQHPRNAINILGIIPSTPYCLRPPVHEELIGLVNGQLEGVEPGLYGGPNYPIVPFGAEGSCPFGTTPDIATCSCVADNSTSVDLPPTLPTSNGTDTSVVTASSTDTVTDIPPESTAVEGTDIDTAVNETDSTVSVFATATSAATAGAATDVVSSTDAEISSTDEGTTAIASSTVDVGGAAATTVASPPATTSIEGFSGDINDPNGRR</sequence>
<evidence type="ECO:0000256" key="1">
    <source>
        <dbReference type="SAM" id="MobiDB-lite"/>
    </source>
</evidence>
<dbReference type="Proteomes" id="UP001383192">
    <property type="component" value="Unassembled WGS sequence"/>
</dbReference>
<name>A0AAW0DPV2_9AGAR</name>